<evidence type="ECO:0000313" key="2">
    <source>
        <dbReference type="EMBL" id="KAF6465850.1"/>
    </source>
</evidence>
<organism evidence="2 3">
    <name type="scientific">Rousettus aegyptiacus</name>
    <name type="common">Egyptian fruit bat</name>
    <name type="synonym">Pteropus aegyptiacus</name>
    <dbReference type="NCBI Taxonomy" id="9407"/>
    <lineage>
        <taxon>Eukaryota</taxon>
        <taxon>Metazoa</taxon>
        <taxon>Chordata</taxon>
        <taxon>Craniata</taxon>
        <taxon>Vertebrata</taxon>
        <taxon>Euteleostomi</taxon>
        <taxon>Mammalia</taxon>
        <taxon>Eutheria</taxon>
        <taxon>Laurasiatheria</taxon>
        <taxon>Chiroptera</taxon>
        <taxon>Yinpterochiroptera</taxon>
        <taxon>Pteropodoidea</taxon>
        <taxon>Pteropodidae</taxon>
        <taxon>Rousettinae</taxon>
        <taxon>Rousettus</taxon>
    </lineage>
</organism>
<reference evidence="2 3" key="1">
    <citation type="journal article" date="2020" name="Nature">
        <title>Six reference-quality genomes reveal evolution of bat adaptations.</title>
        <authorList>
            <person name="Jebb D."/>
            <person name="Huang Z."/>
            <person name="Pippel M."/>
            <person name="Hughes G.M."/>
            <person name="Lavrichenko K."/>
            <person name="Devanna P."/>
            <person name="Winkler S."/>
            <person name="Jermiin L.S."/>
            <person name="Skirmuntt E.C."/>
            <person name="Katzourakis A."/>
            <person name="Burkitt-Gray L."/>
            <person name="Ray D.A."/>
            <person name="Sullivan K.A.M."/>
            <person name="Roscito J.G."/>
            <person name="Kirilenko B.M."/>
            <person name="Davalos L.M."/>
            <person name="Corthals A.P."/>
            <person name="Power M.L."/>
            <person name="Jones G."/>
            <person name="Ransome R.D."/>
            <person name="Dechmann D.K.N."/>
            <person name="Locatelli A.G."/>
            <person name="Puechmaille S.J."/>
            <person name="Fedrigo O."/>
            <person name="Jarvis E.D."/>
            <person name="Hiller M."/>
            <person name="Vernes S.C."/>
            <person name="Myers E.W."/>
            <person name="Teeling E.C."/>
        </authorList>
    </citation>
    <scope>NUCLEOTIDE SEQUENCE [LARGE SCALE GENOMIC DNA]</scope>
    <source>
        <strain evidence="2">MRouAeg1</strain>
        <tissue evidence="2">Muscle</tissue>
    </source>
</reference>
<sequence length="199" mass="21263">MAPSPHLSQEPHRRRGTRKNRVEDPSSGPHTGRRLGAGHAPPPPSAKVPLAPTVGGAPERAGRPAGPVFPGERQWSRHYTVACPVSGEWLMLQCPIGTRTIPVTLPTSWNSATCSAARSYYPFDVFAGASAKKYTSGRQAAPDNRREGQREESGSRAGEGAPRAARIGSRGPSASSQDLPALLPSTTLPWQRKGDLEKF</sequence>
<protein>
    <submittedName>
        <fullName evidence="2">Uncharacterized protein</fullName>
    </submittedName>
</protein>
<evidence type="ECO:0000313" key="3">
    <source>
        <dbReference type="Proteomes" id="UP000593571"/>
    </source>
</evidence>
<dbReference type="AlphaFoldDB" id="A0A7J8H171"/>
<feature type="compositionally biased region" description="Polar residues" evidence="1">
    <location>
        <begin position="172"/>
        <end position="189"/>
    </location>
</feature>
<keyword evidence="3" id="KW-1185">Reference proteome</keyword>
<proteinExistence type="predicted"/>
<dbReference type="Proteomes" id="UP000593571">
    <property type="component" value="Unassembled WGS sequence"/>
</dbReference>
<feature type="compositionally biased region" description="Low complexity" evidence="1">
    <location>
        <begin position="47"/>
        <end position="66"/>
    </location>
</feature>
<dbReference type="EMBL" id="JACASE010000005">
    <property type="protein sequence ID" value="KAF6465850.1"/>
    <property type="molecule type" value="Genomic_DNA"/>
</dbReference>
<gene>
    <name evidence="2" type="ORF">HJG63_011235</name>
</gene>
<feature type="compositionally biased region" description="Basic and acidic residues" evidence="1">
    <location>
        <begin position="143"/>
        <end position="154"/>
    </location>
</feature>
<comment type="caution">
    <text evidence="2">The sequence shown here is derived from an EMBL/GenBank/DDBJ whole genome shotgun (WGS) entry which is preliminary data.</text>
</comment>
<feature type="region of interest" description="Disordered" evidence="1">
    <location>
        <begin position="1"/>
        <end position="72"/>
    </location>
</feature>
<name>A0A7J8H171_ROUAE</name>
<accession>A0A7J8H171</accession>
<feature type="region of interest" description="Disordered" evidence="1">
    <location>
        <begin position="134"/>
        <end position="199"/>
    </location>
</feature>
<evidence type="ECO:0000256" key="1">
    <source>
        <dbReference type="SAM" id="MobiDB-lite"/>
    </source>
</evidence>